<feature type="coiled-coil region" evidence="1">
    <location>
        <begin position="134"/>
        <end position="161"/>
    </location>
</feature>
<sequence>MQLFGQISLLQTLWNTPSFGVGNASGPSMTFPELALQEKGVSFPADSGSVTIEGFLLTVSMDGVKFTGPYTPNAIMAEMTFFLAGLVWNEMAEIRSGMKSADALPVAKGFHPLCDWCEFNANCPRFEGVTAPQMELELERLDFLKQEKSLAENRVRQAEAICKTLFSAVSPNGDWVSAKTRRFRVASCGGKRTLDTDKLQSELVRKLGTQEAESLLSRVYRTGEPYERLLVSPISP</sequence>
<protein>
    <submittedName>
        <fullName evidence="2">Uncharacterized protein</fullName>
    </submittedName>
</protein>
<dbReference type="EMBL" id="FLUQ01000006">
    <property type="protein sequence ID" value="SBW10492.1"/>
    <property type="molecule type" value="Genomic_DNA"/>
</dbReference>
<keyword evidence="1" id="KW-0175">Coiled coil</keyword>
<name>A0A212KFS3_9DELT</name>
<evidence type="ECO:0000256" key="1">
    <source>
        <dbReference type="SAM" id="Coils"/>
    </source>
</evidence>
<reference evidence="2" key="1">
    <citation type="submission" date="2016-04" db="EMBL/GenBank/DDBJ databases">
        <authorList>
            <person name="Evans L.H."/>
            <person name="Alamgir A."/>
            <person name="Owens N."/>
            <person name="Weber N.D."/>
            <person name="Virtaneva K."/>
            <person name="Barbian K."/>
            <person name="Babar A."/>
            <person name="Rosenke K."/>
        </authorList>
    </citation>
    <scope>NUCLEOTIDE SEQUENCE</scope>
    <source>
        <strain evidence="2">86</strain>
    </source>
</reference>
<proteinExistence type="predicted"/>
<evidence type="ECO:0000313" key="2">
    <source>
        <dbReference type="EMBL" id="SBW10492.1"/>
    </source>
</evidence>
<organism evidence="2">
    <name type="scientific">uncultured delta proteobacterium</name>
    <dbReference type="NCBI Taxonomy" id="34034"/>
    <lineage>
        <taxon>Bacteria</taxon>
        <taxon>Deltaproteobacteria</taxon>
        <taxon>environmental samples</taxon>
    </lineage>
</organism>
<gene>
    <name evidence="2" type="ORF">KL86DPRO_60181</name>
</gene>
<dbReference type="AlphaFoldDB" id="A0A212KFS3"/>
<accession>A0A212KFS3</accession>